<dbReference type="EMBL" id="OZ075123">
    <property type="protein sequence ID" value="CAL4914179.1"/>
    <property type="molecule type" value="Genomic_DNA"/>
</dbReference>
<evidence type="ECO:0000313" key="2">
    <source>
        <dbReference type="EMBL" id="CAL4914179.1"/>
    </source>
</evidence>
<feature type="compositionally biased region" description="Low complexity" evidence="1">
    <location>
        <begin position="26"/>
        <end position="36"/>
    </location>
</feature>
<reference evidence="2 3" key="2">
    <citation type="submission" date="2024-10" db="EMBL/GenBank/DDBJ databases">
        <authorList>
            <person name="Ryan C."/>
        </authorList>
    </citation>
    <scope>NUCLEOTIDE SEQUENCE [LARGE SCALE GENOMIC DNA]</scope>
</reference>
<proteinExistence type="predicted"/>
<sequence length="234" mass="24812">MDRRRPPGGVPATRVASRLHLSTTFAAEPAPAPSSRRGARRGPPPALTVDVRIVIRRHFPVVVGPGGGARIAEKVAADIALRRRPARRLRDTESVERALADEVLPLVAHPFDRGAVVAARKEICAHVAAACDDPRVAGGGARVLVLIDTFACPVVLRARPPCKPAPQGVVCAPGNFVAGAATQRVDLETMAPMKKANPYGVIGDRRPKPVVERSKLEGSGTVVGSWTDSFSIFR</sequence>
<organism evidence="2 3">
    <name type="scientific">Urochloa decumbens</name>
    <dbReference type="NCBI Taxonomy" id="240449"/>
    <lineage>
        <taxon>Eukaryota</taxon>
        <taxon>Viridiplantae</taxon>
        <taxon>Streptophyta</taxon>
        <taxon>Embryophyta</taxon>
        <taxon>Tracheophyta</taxon>
        <taxon>Spermatophyta</taxon>
        <taxon>Magnoliopsida</taxon>
        <taxon>Liliopsida</taxon>
        <taxon>Poales</taxon>
        <taxon>Poaceae</taxon>
        <taxon>PACMAD clade</taxon>
        <taxon>Panicoideae</taxon>
        <taxon>Panicodae</taxon>
        <taxon>Paniceae</taxon>
        <taxon>Melinidinae</taxon>
        <taxon>Urochloa</taxon>
    </lineage>
</organism>
<dbReference type="Proteomes" id="UP001497457">
    <property type="component" value="Chromosome 13rd"/>
</dbReference>
<reference evidence="3" key="1">
    <citation type="submission" date="2024-06" db="EMBL/GenBank/DDBJ databases">
        <authorList>
            <person name="Ryan C."/>
        </authorList>
    </citation>
    <scope>NUCLEOTIDE SEQUENCE [LARGE SCALE GENOMIC DNA]</scope>
</reference>
<name>A0ABC8WS32_9POAL</name>
<evidence type="ECO:0000256" key="1">
    <source>
        <dbReference type="SAM" id="MobiDB-lite"/>
    </source>
</evidence>
<feature type="region of interest" description="Disordered" evidence="1">
    <location>
        <begin position="1"/>
        <end position="44"/>
    </location>
</feature>
<gene>
    <name evidence="2" type="ORF">URODEC1_LOCUS16734</name>
</gene>
<dbReference type="AlphaFoldDB" id="A0ABC8WS32"/>
<evidence type="ECO:0000313" key="3">
    <source>
        <dbReference type="Proteomes" id="UP001497457"/>
    </source>
</evidence>
<protein>
    <submittedName>
        <fullName evidence="2">Uncharacterized protein</fullName>
    </submittedName>
</protein>
<accession>A0ABC8WS32</accession>
<keyword evidence="3" id="KW-1185">Reference proteome</keyword>